<dbReference type="GeneTree" id="ENSGT00390000012745"/>
<name>A0A5F9CAF5_RABIT</name>
<keyword evidence="2" id="KW-0808">Transferase</keyword>
<evidence type="ECO:0000256" key="2">
    <source>
        <dbReference type="ARBA" id="ARBA00022679"/>
    </source>
</evidence>
<keyword evidence="3" id="KW-0012">Acyltransferase</keyword>
<feature type="region of interest" description="Disordered" evidence="4">
    <location>
        <begin position="479"/>
        <end position="514"/>
    </location>
</feature>
<feature type="domain" description="N-acetyltransferase" evidence="5">
    <location>
        <begin position="315"/>
        <end position="461"/>
    </location>
</feature>
<dbReference type="STRING" id="9986.ENSOCUP00000030868"/>
<dbReference type="Proteomes" id="UP000001811">
    <property type="component" value="Unplaced"/>
</dbReference>
<dbReference type="Gene3D" id="3.40.630.30">
    <property type="match status" value="1"/>
</dbReference>
<proteinExistence type="inferred from homology"/>
<evidence type="ECO:0000259" key="5">
    <source>
        <dbReference type="PROSITE" id="PS51186"/>
    </source>
</evidence>
<evidence type="ECO:0000256" key="1">
    <source>
        <dbReference type="ARBA" id="ARBA00009342"/>
    </source>
</evidence>
<dbReference type="InterPro" id="IPR016181">
    <property type="entry name" value="Acyl_CoA_acyltransferase"/>
</dbReference>
<dbReference type="Pfam" id="PF13302">
    <property type="entry name" value="Acetyltransf_3"/>
    <property type="match status" value="1"/>
</dbReference>
<dbReference type="AlphaFoldDB" id="A0A5F9CAF5"/>
<dbReference type="GO" id="GO:0008080">
    <property type="term" value="F:N-acetyltransferase activity"/>
    <property type="evidence" value="ECO:0007669"/>
    <property type="project" value="InterPro"/>
</dbReference>
<dbReference type="InterPro" id="IPR039135">
    <property type="entry name" value="NAT9-like"/>
</dbReference>
<evidence type="ECO:0000256" key="3">
    <source>
        <dbReference type="ARBA" id="ARBA00023315"/>
    </source>
</evidence>
<reference evidence="6" key="2">
    <citation type="submission" date="2025-08" db="UniProtKB">
        <authorList>
            <consortium name="Ensembl"/>
        </authorList>
    </citation>
    <scope>IDENTIFICATION</scope>
    <source>
        <strain evidence="6">Thorbecke</strain>
    </source>
</reference>
<dbReference type="InParanoid" id="A0A5F9CAF5"/>
<protein>
    <recommendedName>
        <fullName evidence="5">N-acetyltransferase domain-containing protein</fullName>
    </recommendedName>
</protein>
<dbReference type="InterPro" id="IPR000182">
    <property type="entry name" value="GNAT_dom"/>
</dbReference>
<feature type="region of interest" description="Disordered" evidence="4">
    <location>
        <begin position="22"/>
        <end position="45"/>
    </location>
</feature>
<feature type="compositionally biased region" description="Low complexity" evidence="4">
    <location>
        <begin position="152"/>
        <end position="165"/>
    </location>
</feature>
<evidence type="ECO:0000313" key="6">
    <source>
        <dbReference type="Ensembl" id="ENSOCUP00000030868.1"/>
    </source>
</evidence>
<accession>A0A5F9CAF5</accession>
<dbReference type="Bgee" id="ENSOCUG00000001581">
    <property type="expression patterns" value="Expressed in ovary and 17 other cell types or tissues"/>
</dbReference>
<dbReference type="PROSITE" id="PS51186">
    <property type="entry name" value="GNAT"/>
    <property type="match status" value="1"/>
</dbReference>
<reference evidence="6" key="3">
    <citation type="submission" date="2025-09" db="UniProtKB">
        <authorList>
            <consortium name="Ensembl"/>
        </authorList>
    </citation>
    <scope>IDENTIFICATION</scope>
    <source>
        <strain evidence="6">Thorbecke</strain>
    </source>
</reference>
<sequence>MSPAISKRRVVLRSGRRRLQLPKTKRQTSAFGGTPGWGSPADRRPTSVLRSRALSASGETSASRLRTALCTAGCPPGLGLQIIPGTPKSPGLTHPRVLWGGVPALIPACGRALATSPGRSLTQLLAPEPPLFQRGLRSAPRHSPQGPPRSNLPLSSRAPLRASRSPAPPGGAPSQAPHSRAPRPPTTPAARSAPGRRLRPLSCSRRQLSRTSPHSAHAPARAPTCPAHSPGGVQPADWPPLRGGTGIGASGPPSAWRKWAGALRRACGQGGRPAGQRGWFGRGGAALAGVGCESGSSGTRWLEDPGGYHEWMQSEELQRLTASEPLSLEQEYAMQHSWREDGDKCTFIVLDKERWQAQPGAPEESCMAGDVNLFLTDPGDPTLGEIEVMIAEPSCRGKGLGTEAVLAMLSYGVTKLGLTKFEAKIGQGNEPSLKLFRKLHFEPVRMPWGGWGRRPWVRRLWCGCARSVLLSWAHTGGCEQRLPGGDPQADHERMRAPVAPGADEPRAGEALPGGVGRAPLTALRGSWGASGPLQARVSFQDTAGLASVPLATTAAPAGSVAERTPGPGPPLLTGNPEWTPGIPGSQGGREGRVQAAWRTGREGDRPFSFHGWSKARGVTSSPWFLSGPLGLEPVSQYGSCVTPRARAWLGVRVAQPLLPVSRLLLPLWSTAVLSVRDKVLDSA</sequence>
<evidence type="ECO:0000313" key="7">
    <source>
        <dbReference type="Proteomes" id="UP000001811"/>
    </source>
</evidence>
<reference evidence="6 7" key="1">
    <citation type="journal article" date="2011" name="Nature">
        <title>A high-resolution map of human evolutionary constraint using 29 mammals.</title>
        <authorList>
            <person name="Lindblad-Toh K."/>
            <person name="Garber M."/>
            <person name="Zuk O."/>
            <person name="Lin M.F."/>
            <person name="Parker B.J."/>
            <person name="Washietl S."/>
            <person name="Kheradpour P."/>
            <person name="Ernst J."/>
            <person name="Jordan G."/>
            <person name="Mauceli E."/>
            <person name="Ward L.D."/>
            <person name="Lowe C.B."/>
            <person name="Holloway A.K."/>
            <person name="Clamp M."/>
            <person name="Gnerre S."/>
            <person name="Alfoldi J."/>
            <person name="Beal K."/>
            <person name="Chang J."/>
            <person name="Clawson H."/>
            <person name="Cuff J."/>
            <person name="Di Palma F."/>
            <person name="Fitzgerald S."/>
            <person name="Flicek P."/>
            <person name="Guttman M."/>
            <person name="Hubisz M.J."/>
            <person name="Jaffe D.B."/>
            <person name="Jungreis I."/>
            <person name="Kent W.J."/>
            <person name="Kostka D."/>
            <person name="Lara M."/>
            <person name="Martins A.L."/>
            <person name="Massingham T."/>
            <person name="Moltke I."/>
            <person name="Raney B.J."/>
            <person name="Rasmussen M.D."/>
            <person name="Robinson J."/>
            <person name="Stark A."/>
            <person name="Vilella A.J."/>
            <person name="Wen J."/>
            <person name="Xie X."/>
            <person name="Zody M.C."/>
            <person name="Baldwin J."/>
            <person name="Bloom T."/>
            <person name="Chin C.W."/>
            <person name="Heiman D."/>
            <person name="Nicol R."/>
            <person name="Nusbaum C."/>
            <person name="Young S."/>
            <person name="Wilkinson J."/>
            <person name="Worley K.C."/>
            <person name="Kovar C.L."/>
            <person name="Muzny D.M."/>
            <person name="Gibbs R.A."/>
            <person name="Cree A."/>
            <person name="Dihn H.H."/>
            <person name="Fowler G."/>
            <person name="Jhangiani S."/>
            <person name="Joshi V."/>
            <person name="Lee S."/>
            <person name="Lewis L.R."/>
            <person name="Nazareth L.V."/>
            <person name="Okwuonu G."/>
            <person name="Santibanez J."/>
            <person name="Warren W.C."/>
            <person name="Mardis E.R."/>
            <person name="Weinstock G.M."/>
            <person name="Wilson R.K."/>
            <person name="Delehaunty K."/>
            <person name="Dooling D."/>
            <person name="Fronik C."/>
            <person name="Fulton L."/>
            <person name="Fulton B."/>
            <person name="Graves T."/>
            <person name="Minx P."/>
            <person name="Sodergren E."/>
            <person name="Birney E."/>
            <person name="Margulies E.H."/>
            <person name="Herrero J."/>
            <person name="Green E.D."/>
            <person name="Haussler D."/>
            <person name="Siepel A."/>
            <person name="Goldman N."/>
            <person name="Pollard K.S."/>
            <person name="Pedersen J.S."/>
            <person name="Lander E.S."/>
            <person name="Kellis M."/>
        </authorList>
    </citation>
    <scope>NUCLEOTIDE SEQUENCE [LARGE SCALE GENOMIC DNA]</scope>
    <source>
        <strain evidence="7">Thorbecke</strain>
    </source>
</reference>
<comment type="similarity">
    <text evidence="1">Belongs to the acetyltransferase family. GNAT subfamily.</text>
</comment>
<organism evidence="6 7">
    <name type="scientific">Oryctolagus cuniculus</name>
    <name type="common">Rabbit</name>
    <dbReference type="NCBI Taxonomy" id="9986"/>
    <lineage>
        <taxon>Eukaryota</taxon>
        <taxon>Metazoa</taxon>
        <taxon>Chordata</taxon>
        <taxon>Craniata</taxon>
        <taxon>Vertebrata</taxon>
        <taxon>Euteleostomi</taxon>
        <taxon>Mammalia</taxon>
        <taxon>Eutheria</taxon>
        <taxon>Euarchontoglires</taxon>
        <taxon>Glires</taxon>
        <taxon>Lagomorpha</taxon>
        <taxon>Leporidae</taxon>
        <taxon>Oryctolagus</taxon>
    </lineage>
</organism>
<feature type="region of interest" description="Disordered" evidence="4">
    <location>
        <begin position="133"/>
        <end position="255"/>
    </location>
</feature>
<dbReference type="PANTHER" id="PTHR13256:SF16">
    <property type="entry name" value="ALPHA_BETA-TUBULIN-N-ACETYLTRANSFERASE 9"/>
    <property type="match status" value="1"/>
</dbReference>
<dbReference type="Ensembl" id="ENSOCUT00000045956.1">
    <property type="protein sequence ID" value="ENSOCUP00000030868.1"/>
    <property type="gene ID" value="ENSOCUG00000001581.3"/>
</dbReference>
<keyword evidence="7" id="KW-1185">Reference proteome</keyword>
<dbReference type="SUPFAM" id="SSF55729">
    <property type="entry name" value="Acyl-CoA N-acyltransferases (Nat)"/>
    <property type="match status" value="1"/>
</dbReference>
<dbReference type="PANTHER" id="PTHR13256">
    <property type="entry name" value="N-ACETYLTRANSFERASE 9"/>
    <property type="match status" value="1"/>
</dbReference>
<evidence type="ECO:0000256" key="4">
    <source>
        <dbReference type="SAM" id="MobiDB-lite"/>
    </source>
</evidence>
<feature type="compositionally biased region" description="Low complexity" evidence="4">
    <location>
        <begin position="212"/>
        <end position="223"/>
    </location>
</feature>